<dbReference type="OMA" id="NLSFHCY"/>
<evidence type="ECO:0000256" key="11">
    <source>
        <dbReference type="ARBA" id="ARBA00023303"/>
    </source>
</evidence>
<evidence type="ECO:0000256" key="2">
    <source>
        <dbReference type="ARBA" id="ARBA00007193"/>
    </source>
</evidence>
<keyword evidence="15" id="KW-1185">Reference proteome</keyword>
<evidence type="ECO:0000256" key="5">
    <source>
        <dbReference type="ARBA" id="ARBA00022692"/>
    </source>
</evidence>
<evidence type="ECO:0000256" key="13">
    <source>
        <dbReference type="SAM" id="Phobius"/>
    </source>
</evidence>
<feature type="transmembrane region" description="Helical" evidence="13">
    <location>
        <begin position="20"/>
        <end position="40"/>
    </location>
</feature>
<evidence type="ECO:0000256" key="3">
    <source>
        <dbReference type="ARBA" id="ARBA00022448"/>
    </source>
</evidence>
<evidence type="ECO:0000256" key="1">
    <source>
        <dbReference type="ARBA" id="ARBA00004141"/>
    </source>
</evidence>
<evidence type="ECO:0000256" key="10">
    <source>
        <dbReference type="ARBA" id="ARBA00023201"/>
    </source>
</evidence>
<name>A0A139WEV4_TRICA</name>
<dbReference type="InParanoid" id="A0A139WEV4"/>
<keyword evidence="7" id="KW-0915">Sodium</keyword>
<dbReference type="PANTHER" id="PTHR11690:SF253">
    <property type="entry name" value="PICKPOCKET 18-RELATED"/>
    <property type="match status" value="1"/>
</dbReference>
<dbReference type="Pfam" id="PF00858">
    <property type="entry name" value="ASC"/>
    <property type="match status" value="1"/>
</dbReference>
<reference evidence="14 15" key="2">
    <citation type="journal article" date="2010" name="Nucleic Acids Res.">
        <title>BeetleBase in 2010: revisions to provide comprehensive genomic information for Tribolium castaneum.</title>
        <authorList>
            <person name="Kim H.S."/>
            <person name="Murphy T."/>
            <person name="Xia J."/>
            <person name="Caragea D."/>
            <person name="Park Y."/>
            <person name="Beeman R.W."/>
            <person name="Lorenzen M.D."/>
            <person name="Butcher S."/>
            <person name="Manak J.R."/>
            <person name="Brown S.J."/>
        </authorList>
    </citation>
    <scope>GENOME REANNOTATION</scope>
    <source>
        <strain evidence="14 15">Georgia GA2</strain>
    </source>
</reference>
<comment type="subcellular location">
    <subcellularLocation>
        <location evidence="1">Membrane</location>
        <topology evidence="1">Multi-pass membrane protein</topology>
    </subcellularLocation>
</comment>
<comment type="similarity">
    <text evidence="2 12">Belongs to the amiloride-sensitive sodium channel (TC 1.A.6) family.</text>
</comment>
<keyword evidence="3 12" id="KW-0813">Transport</keyword>
<dbReference type="Gene3D" id="2.60.470.10">
    <property type="entry name" value="Acid-sensing ion channels like domains"/>
    <property type="match status" value="1"/>
</dbReference>
<dbReference type="AlphaFoldDB" id="A0A139WEV4"/>
<evidence type="ECO:0000313" key="14">
    <source>
        <dbReference type="EMBL" id="KYB26357.1"/>
    </source>
</evidence>
<keyword evidence="4 12" id="KW-0894">Sodium channel</keyword>
<keyword evidence="6 13" id="KW-1133">Transmembrane helix</keyword>
<dbReference type="GO" id="GO:0005886">
    <property type="term" value="C:plasma membrane"/>
    <property type="evidence" value="ECO:0000318"/>
    <property type="project" value="GO_Central"/>
</dbReference>
<keyword evidence="5 12" id="KW-0812">Transmembrane</keyword>
<reference evidence="14 15" key="1">
    <citation type="journal article" date="2008" name="Nature">
        <title>The genome of the model beetle and pest Tribolium castaneum.</title>
        <authorList>
            <consortium name="Tribolium Genome Sequencing Consortium"/>
            <person name="Richards S."/>
            <person name="Gibbs R.A."/>
            <person name="Weinstock G.M."/>
            <person name="Brown S.J."/>
            <person name="Denell R."/>
            <person name="Beeman R.W."/>
            <person name="Gibbs R."/>
            <person name="Beeman R.W."/>
            <person name="Brown S.J."/>
            <person name="Bucher G."/>
            <person name="Friedrich M."/>
            <person name="Grimmelikhuijzen C.J."/>
            <person name="Klingler M."/>
            <person name="Lorenzen M."/>
            <person name="Richards S."/>
            <person name="Roth S."/>
            <person name="Schroder R."/>
            <person name="Tautz D."/>
            <person name="Zdobnov E.M."/>
            <person name="Muzny D."/>
            <person name="Gibbs R.A."/>
            <person name="Weinstock G.M."/>
            <person name="Attaway T."/>
            <person name="Bell S."/>
            <person name="Buhay C.J."/>
            <person name="Chandrabose M.N."/>
            <person name="Chavez D."/>
            <person name="Clerk-Blankenburg K.P."/>
            <person name="Cree A."/>
            <person name="Dao M."/>
            <person name="Davis C."/>
            <person name="Chacko J."/>
            <person name="Dinh H."/>
            <person name="Dugan-Rocha S."/>
            <person name="Fowler G."/>
            <person name="Garner T.T."/>
            <person name="Garnes J."/>
            <person name="Gnirke A."/>
            <person name="Hawes A."/>
            <person name="Hernandez J."/>
            <person name="Hines S."/>
            <person name="Holder M."/>
            <person name="Hume J."/>
            <person name="Jhangiani S.N."/>
            <person name="Joshi V."/>
            <person name="Khan Z.M."/>
            <person name="Jackson L."/>
            <person name="Kovar C."/>
            <person name="Kowis A."/>
            <person name="Lee S."/>
            <person name="Lewis L.R."/>
            <person name="Margolis J."/>
            <person name="Morgan M."/>
            <person name="Nazareth L.V."/>
            <person name="Nguyen N."/>
            <person name="Okwuonu G."/>
            <person name="Parker D."/>
            <person name="Richards S."/>
            <person name="Ruiz S.J."/>
            <person name="Santibanez J."/>
            <person name="Savard J."/>
            <person name="Scherer S.E."/>
            <person name="Schneider B."/>
            <person name="Sodergren E."/>
            <person name="Tautz D."/>
            <person name="Vattahil S."/>
            <person name="Villasana D."/>
            <person name="White C.S."/>
            <person name="Wright R."/>
            <person name="Park Y."/>
            <person name="Beeman R.W."/>
            <person name="Lord J."/>
            <person name="Oppert B."/>
            <person name="Lorenzen M."/>
            <person name="Brown S."/>
            <person name="Wang L."/>
            <person name="Savard J."/>
            <person name="Tautz D."/>
            <person name="Richards S."/>
            <person name="Weinstock G."/>
            <person name="Gibbs R.A."/>
            <person name="Liu Y."/>
            <person name="Worley K."/>
            <person name="Weinstock G."/>
            <person name="Elsik C.G."/>
            <person name="Reese J.T."/>
            <person name="Elhaik E."/>
            <person name="Landan G."/>
            <person name="Graur D."/>
            <person name="Arensburger P."/>
            <person name="Atkinson P."/>
            <person name="Beeman R.W."/>
            <person name="Beidler J."/>
            <person name="Brown S.J."/>
            <person name="Demuth J.P."/>
            <person name="Drury D.W."/>
            <person name="Du Y.Z."/>
            <person name="Fujiwara H."/>
            <person name="Lorenzen M."/>
            <person name="Maselli V."/>
            <person name="Osanai M."/>
            <person name="Park Y."/>
            <person name="Robertson H.M."/>
            <person name="Tu Z."/>
            <person name="Wang J.J."/>
            <person name="Wang S."/>
            <person name="Richards S."/>
            <person name="Song H."/>
            <person name="Zhang L."/>
            <person name="Sodergren E."/>
            <person name="Werner D."/>
            <person name="Stanke M."/>
            <person name="Morgenstern B."/>
            <person name="Solovyev V."/>
            <person name="Kosarev P."/>
            <person name="Brown G."/>
            <person name="Chen H.C."/>
            <person name="Ermolaeva O."/>
            <person name="Hlavina W."/>
            <person name="Kapustin Y."/>
            <person name="Kiryutin B."/>
            <person name="Kitts P."/>
            <person name="Maglott D."/>
            <person name="Pruitt K."/>
            <person name="Sapojnikov V."/>
            <person name="Souvorov A."/>
            <person name="Mackey A.J."/>
            <person name="Waterhouse R.M."/>
            <person name="Wyder S."/>
            <person name="Zdobnov E.M."/>
            <person name="Zdobnov E.M."/>
            <person name="Wyder S."/>
            <person name="Kriventseva E.V."/>
            <person name="Kadowaki T."/>
            <person name="Bork P."/>
            <person name="Aranda M."/>
            <person name="Bao R."/>
            <person name="Beermann A."/>
            <person name="Berns N."/>
            <person name="Bolognesi R."/>
            <person name="Bonneton F."/>
            <person name="Bopp D."/>
            <person name="Brown S.J."/>
            <person name="Bucher G."/>
            <person name="Butts T."/>
            <person name="Chaumot A."/>
            <person name="Denell R.E."/>
            <person name="Ferrier D.E."/>
            <person name="Friedrich M."/>
            <person name="Gordon C.M."/>
            <person name="Jindra M."/>
            <person name="Klingler M."/>
            <person name="Lan Q."/>
            <person name="Lattorff H.M."/>
            <person name="Laudet V."/>
            <person name="von Levetsow C."/>
            <person name="Liu Z."/>
            <person name="Lutz R."/>
            <person name="Lynch J.A."/>
            <person name="da Fonseca R.N."/>
            <person name="Posnien N."/>
            <person name="Reuter R."/>
            <person name="Roth S."/>
            <person name="Savard J."/>
            <person name="Schinko J.B."/>
            <person name="Schmitt C."/>
            <person name="Schoppmeier M."/>
            <person name="Schroder R."/>
            <person name="Shippy T.D."/>
            <person name="Simonnet F."/>
            <person name="Marques-Souza H."/>
            <person name="Tautz D."/>
            <person name="Tomoyasu Y."/>
            <person name="Trauner J."/>
            <person name="Van der Zee M."/>
            <person name="Vervoort M."/>
            <person name="Wittkopp N."/>
            <person name="Wimmer E.A."/>
            <person name="Yang X."/>
            <person name="Jones A.K."/>
            <person name="Sattelle D.B."/>
            <person name="Ebert P.R."/>
            <person name="Nelson D."/>
            <person name="Scott J.G."/>
            <person name="Beeman R.W."/>
            <person name="Muthukrishnan S."/>
            <person name="Kramer K.J."/>
            <person name="Arakane Y."/>
            <person name="Beeman R.W."/>
            <person name="Zhu Q."/>
            <person name="Hogenkamp D."/>
            <person name="Dixit R."/>
            <person name="Oppert B."/>
            <person name="Jiang H."/>
            <person name="Zou Z."/>
            <person name="Marshall J."/>
            <person name="Elpidina E."/>
            <person name="Vinokurov K."/>
            <person name="Oppert C."/>
            <person name="Zou Z."/>
            <person name="Evans J."/>
            <person name="Lu Z."/>
            <person name="Zhao P."/>
            <person name="Sumathipala N."/>
            <person name="Altincicek B."/>
            <person name="Vilcinskas A."/>
            <person name="Williams M."/>
            <person name="Hultmark D."/>
            <person name="Hetru C."/>
            <person name="Jiang H."/>
            <person name="Grimmelikhuijzen C.J."/>
            <person name="Hauser F."/>
            <person name="Cazzamali G."/>
            <person name="Williamson M."/>
            <person name="Park Y."/>
            <person name="Li B."/>
            <person name="Tanaka Y."/>
            <person name="Predel R."/>
            <person name="Neupert S."/>
            <person name="Schachtner J."/>
            <person name="Verleyen P."/>
            <person name="Raible F."/>
            <person name="Bork P."/>
            <person name="Friedrich M."/>
            <person name="Walden K.K."/>
            <person name="Robertson H.M."/>
            <person name="Angeli S."/>
            <person name="Foret S."/>
            <person name="Bucher G."/>
            <person name="Schuetz S."/>
            <person name="Maleszka R."/>
            <person name="Wimmer E.A."/>
            <person name="Beeman R.W."/>
            <person name="Lorenzen M."/>
            <person name="Tomoyasu Y."/>
            <person name="Miller S.C."/>
            <person name="Grossmann D."/>
            <person name="Bucher G."/>
        </authorList>
    </citation>
    <scope>NUCLEOTIDE SEQUENCE [LARGE SCALE GENOMIC DNA]</scope>
    <source>
        <strain evidence="14 15">Georgia GA2</strain>
    </source>
</reference>
<evidence type="ECO:0000313" key="15">
    <source>
        <dbReference type="Proteomes" id="UP000007266"/>
    </source>
</evidence>
<dbReference type="Gene3D" id="1.10.287.820">
    <property type="entry name" value="Acid-sensing ion channel domain"/>
    <property type="match status" value="1"/>
</dbReference>
<accession>A0A139WEV4</accession>
<evidence type="ECO:0000256" key="9">
    <source>
        <dbReference type="ARBA" id="ARBA00023136"/>
    </source>
</evidence>
<dbReference type="PRINTS" id="PR01078">
    <property type="entry name" value="AMINACHANNEL"/>
</dbReference>
<keyword evidence="9 13" id="KW-0472">Membrane</keyword>
<dbReference type="GO" id="GO:0035725">
    <property type="term" value="P:sodium ion transmembrane transport"/>
    <property type="evidence" value="ECO:0000318"/>
    <property type="project" value="GO_Central"/>
</dbReference>
<evidence type="ECO:0000256" key="7">
    <source>
        <dbReference type="ARBA" id="ARBA00023053"/>
    </source>
</evidence>
<proteinExistence type="inferred from homology"/>
<dbReference type="GO" id="GO:0015280">
    <property type="term" value="F:ligand-gated sodium channel activity"/>
    <property type="evidence" value="ECO:0000318"/>
    <property type="project" value="GO_Central"/>
</dbReference>
<dbReference type="PANTHER" id="PTHR11690">
    <property type="entry name" value="AMILORIDE-SENSITIVE SODIUM CHANNEL-RELATED"/>
    <property type="match status" value="1"/>
</dbReference>
<dbReference type="Proteomes" id="UP000007266">
    <property type="component" value="Linkage group 7"/>
</dbReference>
<keyword evidence="11 12" id="KW-0407">Ion channel</keyword>
<keyword evidence="8 12" id="KW-0406">Ion transport</keyword>
<keyword evidence="10 12" id="KW-0739">Sodium transport</keyword>
<evidence type="ECO:0000256" key="12">
    <source>
        <dbReference type="RuleBase" id="RU000679"/>
    </source>
</evidence>
<sequence length="462" mass="53197">MLKLKNNNLKAANFRNKLLWPFLVYMVFTGFTIFLVVSLWNRFLANPTLTSLESSVYSVGNIPFPGVSLCNLNKISKKRAQEMAEYIVKQTGQNFTRIMSSFKFLGFLHDSNYDIRFKTEIEEFQSILDSLQLKITALIRNLTTPCDDLLQMCRWKGHKINCSNIFRLRLTFEGYCCVFNYVKNTSEWWMRRARDETLVLEYGSPGISNGLSVELNIDIDDYFYTMMSSTGVNVHIFIPSDYPDKSSGDLIENIADIGTENFVEIIPTTVRAVRDVMNYAVDKRECLFEVEQRTQFGVYSQSDCFVDCRVKSMTTLCECIPFTVPLSDDYTVCTLRDLPCLARYKSKWSSLVPDKWHEYNIRELEDALLCSKTCYPSCDSTLYRVGASAVQINDSRFSNITAIHIFYRDRHHSLYKQDVVYYWFEILSNYGGVFGISLGEPGGVSKLTTDSISRLQSLSMKL</sequence>
<evidence type="ECO:0000256" key="8">
    <source>
        <dbReference type="ARBA" id="ARBA00023065"/>
    </source>
</evidence>
<protein>
    <submittedName>
        <fullName evidence="14">Pickpocket protein 28-like protein</fullName>
    </submittedName>
</protein>
<evidence type="ECO:0000256" key="4">
    <source>
        <dbReference type="ARBA" id="ARBA00022461"/>
    </source>
</evidence>
<evidence type="ECO:0000256" key="6">
    <source>
        <dbReference type="ARBA" id="ARBA00022989"/>
    </source>
</evidence>
<gene>
    <name evidence="14" type="primary">AUGUSTUS-3.0.2_34797</name>
    <name evidence="14" type="ORF">TcasGA2_TC034797</name>
</gene>
<dbReference type="STRING" id="7070.A0A139WEV4"/>
<organism evidence="14 15">
    <name type="scientific">Tribolium castaneum</name>
    <name type="common">Red flour beetle</name>
    <dbReference type="NCBI Taxonomy" id="7070"/>
    <lineage>
        <taxon>Eukaryota</taxon>
        <taxon>Metazoa</taxon>
        <taxon>Ecdysozoa</taxon>
        <taxon>Arthropoda</taxon>
        <taxon>Hexapoda</taxon>
        <taxon>Insecta</taxon>
        <taxon>Pterygota</taxon>
        <taxon>Neoptera</taxon>
        <taxon>Endopterygota</taxon>
        <taxon>Coleoptera</taxon>
        <taxon>Polyphaga</taxon>
        <taxon>Cucujiformia</taxon>
        <taxon>Tenebrionidae</taxon>
        <taxon>Tenebrionidae incertae sedis</taxon>
        <taxon>Tribolium</taxon>
    </lineage>
</organism>
<dbReference type="InterPro" id="IPR001873">
    <property type="entry name" value="ENaC"/>
</dbReference>
<dbReference type="EMBL" id="KQ971354">
    <property type="protein sequence ID" value="KYB26357.1"/>
    <property type="molecule type" value="Genomic_DNA"/>
</dbReference>